<dbReference type="InterPro" id="IPR003148">
    <property type="entry name" value="RCK_N"/>
</dbReference>
<dbReference type="EMBL" id="AP021879">
    <property type="protein sequence ID" value="BBO90089.1"/>
    <property type="molecule type" value="Genomic_DNA"/>
</dbReference>
<evidence type="ECO:0000256" key="3">
    <source>
        <dbReference type="ARBA" id="ARBA00022448"/>
    </source>
</evidence>
<protein>
    <submittedName>
        <fullName evidence="11">Sodium/hydrogen exchanger</fullName>
    </submittedName>
</protein>
<dbReference type="PANTHER" id="PTHR42751">
    <property type="entry name" value="SODIUM/HYDROGEN EXCHANGER FAMILY/TRKA DOMAIN PROTEIN"/>
    <property type="match status" value="1"/>
</dbReference>
<evidence type="ECO:0000256" key="4">
    <source>
        <dbReference type="ARBA" id="ARBA00022692"/>
    </source>
</evidence>
<feature type="transmembrane region" description="Helical" evidence="8">
    <location>
        <begin position="266"/>
        <end position="285"/>
    </location>
</feature>
<dbReference type="RefSeq" id="WP_155311181.1">
    <property type="nucleotide sequence ID" value="NZ_AP021879.1"/>
</dbReference>
<dbReference type="Gene3D" id="3.40.50.720">
    <property type="entry name" value="NAD(P)-binding Rossmann-like Domain"/>
    <property type="match status" value="1"/>
</dbReference>
<feature type="transmembrane region" description="Helical" evidence="8">
    <location>
        <begin position="46"/>
        <end position="69"/>
    </location>
</feature>
<feature type="transmembrane region" description="Helical" evidence="8">
    <location>
        <begin position="141"/>
        <end position="160"/>
    </location>
</feature>
<gene>
    <name evidence="11" type="ORF">DSCOOX_32690</name>
</gene>
<evidence type="ECO:0000313" key="11">
    <source>
        <dbReference type="EMBL" id="BBO90089.1"/>
    </source>
</evidence>
<dbReference type="AlphaFoldDB" id="A0A5K8AC67"/>
<keyword evidence="5 8" id="KW-1133">Transmembrane helix</keyword>
<feature type="transmembrane region" description="Helical" evidence="8">
    <location>
        <begin position="213"/>
        <end position="231"/>
    </location>
</feature>
<evidence type="ECO:0000256" key="8">
    <source>
        <dbReference type="SAM" id="Phobius"/>
    </source>
</evidence>
<feature type="region of interest" description="Disordered" evidence="7">
    <location>
        <begin position="550"/>
        <end position="574"/>
    </location>
</feature>
<dbReference type="Proteomes" id="UP000422108">
    <property type="component" value="Chromosome"/>
</dbReference>
<reference evidence="11 12" key="1">
    <citation type="submission" date="2019-11" db="EMBL/GenBank/DDBJ databases">
        <title>Comparative genomics of hydrocarbon-degrading Desulfosarcina strains.</title>
        <authorList>
            <person name="Watanabe M."/>
            <person name="Kojima H."/>
            <person name="Fukui M."/>
        </authorList>
    </citation>
    <scope>NUCLEOTIDE SEQUENCE [LARGE SCALE GENOMIC DNA]</scope>
    <source>
        <strain evidence="12">oXyS1</strain>
    </source>
</reference>
<evidence type="ECO:0000259" key="9">
    <source>
        <dbReference type="Pfam" id="PF00999"/>
    </source>
</evidence>
<sequence length="574" mass="60845">MWQLLTKLFLLILAAYMAGILAQLFRQSAIVGYLLAGSFVGGLLFDYATVASVAELGVALLLFSIGLEFSFQQLRALGRSLLTGGALQVMLTLVAFAALLHLFMPLVQAVVIGAAFAVSSTAIVLRVLLDSTQMDSNRGRMALGILLVQDLAVVPLVLLVSLMGEAGSMMTALARVARTMAAAGGLVLVFYLMFYRVIPWVLRREGLFANRELTILLAILSAMGAVGGAHAVGLSPALGAFLAGMLLAESPFATQIRSDIDAIRTLFVVLFFTSIGMLLDLGWLVRHLHLVLPAVLLVFLIKAALIVGILKLLRIDIQVALGTGITLGQVGEFAFVLVAAGRDGGLVGADLFAGVVAVTMLSMFLAPYMVTTADPLARKLASGLFRRPVARPATGDPEVCQKALIVGFGPAGRTVADKLKTMGLHPEVIELNPAALDHATEKGVRLHLGDGTKSDVLDHAGIHAAAVVVVTVPDSRTAADMIRTIRSTLPEVNIIARGRYHRHIPLLEAAGASLVVDEEEIVGEKLADTTAMYLSETNLYDMACRMIGKAPPVPPPPMETDESEAEHAEKISPA</sequence>
<evidence type="ECO:0000256" key="5">
    <source>
        <dbReference type="ARBA" id="ARBA00022989"/>
    </source>
</evidence>
<evidence type="ECO:0000259" key="10">
    <source>
        <dbReference type="Pfam" id="PF02254"/>
    </source>
</evidence>
<organism evidence="11 12">
    <name type="scientific">Desulfosarcina ovata subsp. ovata</name>
    <dbReference type="NCBI Taxonomy" id="2752305"/>
    <lineage>
        <taxon>Bacteria</taxon>
        <taxon>Pseudomonadati</taxon>
        <taxon>Thermodesulfobacteriota</taxon>
        <taxon>Desulfobacteria</taxon>
        <taxon>Desulfobacterales</taxon>
        <taxon>Desulfosarcinaceae</taxon>
        <taxon>Desulfosarcina</taxon>
    </lineage>
</organism>
<feature type="transmembrane region" description="Helical" evidence="8">
    <location>
        <begin position="237"/>
        <end position="254"/>
    </location>
</feature>
<accession>A0A5K8AC67</accession>
<dbReference type="GO" id="GO:0016020">
    <property type="term" value="C:membrane"/>
    <property type="evidence" value="ECO:0007669"/>
    <property type="project" value="UniProtKB-SubCell"/>
</dbReference>
<feature type="transmembrane region" description="Helical" evidence="8">
    <location>
        <begin position="180"/>
        <end position="201"/>
    </location>
</feature>
<keyword evidence="3" id="KW-0813">Transport</keyword>
<dbReference type="InterPro" id="IPR036291">
    <property type="entry name" value="NAD(P)-bd_dom_sf"/>
</dbReference>
<feature type="transmembrane region" description="Helical" evidence="8">
    <location>
        <begin position="109"/>
        <end position="129"/>
    </location>
</feature>
<proteinExistence type="inferred from homology"/>
<dbReference type="PANTHER" id="PTHR42751:SF6">
    <property type="entry name" value="CONSERVED INTEGRAL MEMBRANE TRANSPORT PROTEIN-RELATED"/>
    <property type="match status" value="1"/>
</dbReference>
<evidence type="ECO:0000256" key="6">
    <source>
        <dbReference type="ARBA" id="ARBA00023136"/>
    </source>
</evidence>
<keyword evidence="4 8" id="KW-0812">Transmembrane</keyword>
<feature type="compositionally biased region" description="Basic and acidic residues" evidence="7">
    <location>
        <begin position="565"/>
        <end position="574"/>
    </location>
</feature>
<dbReference type="Pfam" id="PF02254">
    <property type="entry name" value="TrkA_N"/>
    <property type="match status" value="1"/>
</dbReference>
<comment type="similarity">
    <text evidence="2">Belongs to the monovalent cation:proton antiporter 2 (CPA2) transporter (TC 2.A.37) family.</text>
</comment>
<feature type="transmembrane region" description="Helical" evidence="8">
    <location>
        <begin position="351"/>
        <end position="370"/>
    </location>
</feature>
<keyword evidence="6 8" id="KW-0472">Membrane</keyword>
<dbReference type="GO" id="GO:0006813">
    <property type="term" value="P:potassium ion transport"/>
    <property type="evidence" value="ECO:0007669"/>
    <property type="project" value="InterPro"/>
</dbReference>
<feature type="transmembrane region" description="Helical" evidence="8">
    <location>
        <begin position="81"/>
        <end position="103"/>
    </location>
</feature>
<evidence type="ECO:0000313" key="12">
    <source>
        <dbReference type="Proteomes" id="UP000422108"/>
    </source>
</evidence>
<feature type="transmembrane region" description="Helical" evidence="8">
    <location>
        <begin position="319"/>
        <end position="339"/>
    </location>
</feature>
<name>A0A5K8AC67_9BACT</name>
<dbReference type="GO" id="GO:1902600">
    <property type="term" value="P:proton transmembrane transport"/>
    <property type="evidence" value="ECO:0007669"/>
    <property type="project" value="InterPro"/>
</dbReference>
<evidence type="ECO:0000256" key="1">
    <source>
        <dbReference type="ARBA" id="ARBA00004141"/>
    </source>
</evidence>
<dbReference type="InterPro" id="IPR006153">
    <property type="entry name" value="Cation/H_exchanger_TM"/>
</dbReference>
<dbReference type="Gene3D" id="1.20.1530.20">
    <property type="match status" value="1"/>
</dbReference>
<comment type="subcellular location">
    <subcellularLocation>
        <location evidence="1">Membrane</location>
        <topology evidence="1">Multi-pass membrane protein</topology>
    </subcellularLocation>
</comment>
<feature type="domain" description="Cation/H+ exchanger transmembrane" evidence="9">
    <location>
        <begin position="13"/>
        <end position="371"/>
    </location>
</feature>
<keyword evidence="12" id="KW-1185">Reference proteome</keyword>
<dbReference type="SUPFAM" id="SSF51735">
    <property type="entry name" value="NAD(P)-binding Rossmann-fold domains"/>
    <property type="match status" value="1"/>
</dbReference>
<dbReference type="InterPro" id="IPR038770">
    <property type="entry name" value="Na+/solute_symporter_sf"/>
</dbReference>
<evidence type="ECO:0000256" key="2">
    <source>
        <dbReference type="ARBA" id="ARBA00005551"/>
    </source>
</evidence>
<evidence type="ECO:0000256" key="7">
    <source>
        <dbReference type="SAM" id="MobiDB-lite"/>
    </source>
</evidence>
<feature type="transmembrane region" description="Helical" evidence="8">
    <location>
        <begin position="291"/>
        <end position="312"/>
    </location>
</feature>
<dbReference type="GO" id="GO:0015297">
    <property type="term" value="F:antiporter activity"/>
    <property type="evidence" value="ECO:0007669"/>
    <property type="project" value="InterPro"/>
</dbReference>
<feature type="domain" description="RCK N-terminal" evidence="10">
    <location>
        <begin position="404"/>
        <end position="516"/>
    </location>
</feature>
<dbReference type="Pfam" id="PF00999">
    <property type="entry name" value="Na_H_Exchanger"/>
    <property type="match status" value="1"/>
</dbReference>